<keyword evidence="9" id="KW-0030">Aminoacyl-tRNA synthetase</keyword>
<dbReference type="AlphaFoldDB" id="T0M9N8"/>
<accession>T0M9N8</accession>
<keyword evidence="3" id="KW-0436">Ligase</keyword>
<dbReference type="GO" id="GO:0004826">
    <property type="term" value="F:phenylalanine-tRNA ligase activity"/>
    <property type="evidence" value="ECO:0007669"/>
    <property type="project" value="UniProtKB-EC"/>
</dbReference>
<dbReference type="SUPFAM" id="SSF46955">
    <property type="entry name" value="Putative DNA-binding domain"/>
    <property type="match status" value="1"/>
</dbReference>
<dbReference type="Pfam" id="PF17759">
    <property type="entry name" value="tRNA_synthFbeta"/>
    <property type="match status" value="1"/>
</dbReference>
<dbReference type="PANTHER" id="PTHR10947">
    <property type="entry name" value="PHENYLALANYL-TRNA SYNTHETASE BETA CHAIN AND LEUCINE-RICH REPEAT-CONTAINING PROTEIN 47"/>
    <property type="match status" value="1"/>
</dbReference>
<evidence type="ECO:0000313" key="12">
    <source>
        <dbReference type="Proteomes" id="UP000053780"/>
    </source>
</evidence>
<comment type="cofactor">
    <cofactor evidence="1">
        <name>Mg(2+)</name>
        <dbReference type="ChEBI" id="CHEBI:18420"/>
    </cofactor>
</comment>
<dbReference type="InterPro" id="IPR009061">
    <property type="entry name" value="DNA-bd_dom_put_sf"/>
</dbReference>
<evidence type="ECO:0000256" key="6">
    <source>
        <dbReference type="ARBA" id="ARBA00022840"/>
    </source>
</evidence>
<evidence type="ECO:0000256" key="5">
    <source>
        <dbReference type="ARBA" id="ARBA00022741"/>
    </source>
</evidence>
<evidence type="ECO:0000256" key="3">
    <source>
        <dbReference type="ARBA" id="ARBA00022598"/>
    </source>
</evidence>
<dbReference type="Gene3D" id="3.30.56.10">
    <property type="match status" value="1"/>
</dbReference>
<evidence type="ECO:0000256" key="1">
    <source>
        <dbReference type="ARBA" id="ARBA00001946"/>
    </source>
</evidence>
<evidence type="ECO:0000256" key="4">
    <source>
        <dbReference type="ARBA" id="ARBA00022723"/>
    </source>
</evidence>
<keyword evidence="12" id="KW-1185">Reference proteome</keyword>
<dbReference type="InterPro" id="IPR045060">
    <property type="entry name" value="Phe-tRNA-ligase_IIc_bsu"/>
</dbReference>
<dbReference type="InterPro" id="IPR045864">
    <property type="entry name" value="aa-tRNA-synth_II/BPL/LPL"/>
</dbReference>
<keyword evidence="7" id="KW-0460">Magnesium</keyword>
<dbReference type="Proteomes" id="UP000053780">
    <property type="component" value="Unassembled WGS sequence"/>
</dbReference>
<dbReference type="PROSITE" id="PS51483">
    <property type="entry name" value="B5"/>
    <property type="match status" value="1"/>
</dbReference>
<evidence type="ECO:0000256" key="9">
    <source>
        <dbReference type="ARBA" id="ARBA00023146"/>
    </source>
</evidence>
<evidence type="ECO:0000256" key="2">
    <source>
        <dbReference type="ARBA" id="ARBA00012814"/>
    </source>
</evidence>
<organism evidence="11 12">
    <name type="scientific">Vairimorpha apis BRL 01</name>
    <dbReference type="NCBI Taxonomy" id="1037528"/>
    <lineage>
        <taxon>Eukaryota</taxon>
        <taxon>Fungi</taxon>
        <taxon>Fungi incertae sedis</taxon>
        <taxon>Microsporidia</taxon>
        <taxon>Nosematidae</taxon>
        <taxon>Vairimorpha</taxon>
    </lineage>
</organism>
<proteinExistence type="predicted"/>
<dbReference type="GO" id="GO:0003723">
    <property type="term" value="F:RNA binding"/>
    <property type="evidence" value="ECO:0007669"/>
    <property type="project" value="InterPro"/>
</dbReference>
<gene>
    <name evidence="11" type="ORF">NAPIS_ORF02344</name>
</gene>
<dbReference type="GO" id="GO:0006432">
    <property type="term" value="P:phenylalanyl-tRNA aminoacylation"/>
    <property type="evidence" value="ECO:0007669"/>
    <property type="project" value="InterPro"/>
</dbReference>
<dbReference type="HOGENOM" id="CLU_020279_1_1_1"/>
<dbReference type="EC" id="6.1.1.20" evidence="2"/>
<dbReference type="VEuPathDB" id="MicrosporidiaDB:NAPIS_ORF02344"/>
<evidence type="ECO:0000256" key="7">
    <source>
        <dbReference type="ARBA" id="ARBA00022842"/>
    </source>
</evidence>
<sequence length="364" mass="41509">MLKYLSYTDKDNYTVFIDSKDDILSVPPVINSDLTKITLDTKNVFVEVTGINQHKVNVCLKMLLSAFKSNDMYEVIILNEDGKMEENFDEDYIIEISCQEVYNELNINLNINELSKLLIRMMYKTEIISENKLKIKIPLVRQDVIHKCDIIEDIAISYGYNNIKKVLPDVNTIGKENNLNKYSDKIRLEMTILGFIEVYTLILTSKTDGKILVDNYKSSECEEVRSSLIGGLIKSVSSNLHCKIPIKIFEVGDVVYLDENNDIGASNKRKLACLCVGNKSHLEDIQGPLTLLFNKCGIKDFSFELKDDTTKYLKNQSAIIKIRGEICGSIGVCSGYLLNKYKIPYSGSMFEIDIEKIFEFQNKI</sequence>
<evidence type="ECO:0000313" key="11">
    <source>
        <dbReference type="EMBL" id="EQB60116.1"/>
    </source>
</evidence>
<name>T0M9N8_9MICR</name>
<dbReference type="OrthoDB" id="1698572at2759"/>
<keyword evidence="5" id="KW-0547">Nucleotide-binding</keyword>
<dbReference type="GO" id="GO:0000287">
    <property type="term" value="F:magnesium ion binding"/>
    <property type="evidence" value="ECO:0007669"/>
    <property type="project" value="InterPro"/>
</dbReference>
<dbReference type="Gene3D" id="3.50.40.10">
    <property type="entry name" value="Phenylalanyl-trna Synthetase, Chain B, domain 3"/>
    <property type="match status" value="1"/>
</dbReference>
<evidence type="ECO:0000259" key="10">
    <source>
        <dbReference type="PROSITE" id="PS51483"/>
    </source>
</evidence>
<protein>
    <recommendedName>
        <fullName evidence="2">phenylalanine--tRNA ligase</fullName>
        <ecNumber evidence="2">6.1.1.20</ecNumber>
    </recommendedName>
</protein>
<keyword evidence="4" id="KW-0479">Metal-binding</keyword>
<dbReference type="PANTHER" id="PTHR10947:SF0">
    <property type="entry name" value="PHENYLALANINE--TRNA LIGASE BETA SUBUNIT"/>
    <property type="match status" value="1"/>
</dbReference>
<dbReference type="GO" id="GO:0009328">
    <property type="term" value="C:phenylalanine-tRNA ligase complex"/>
    <property type="evidence" value="ECO:0007669"/>
    <property type="project" value="TreeGrafter"/>
</dbReference>
<dbReference type="Gene3D" id="3.30.930.10">
    <property type="entry name" value="Bira Bifunctional Protein, Domain 2"/>
    <property type="match status" value="1"/>
</dbReference>
<dbReference type="GO" id="GO:0005524">
    <property type="term" value="F:ATP binding"/>
    <property type="evidence" value="ECO:0007669"/>
    <property type="project" value="UniProtKB-KW"/>
</dbReference>
<dbReference type="Pfam" id="PF03484">
    <property type="entry name" value="B5"/>
    <property type="match status" value="1"/>
</dbReference>
<keyword evidence="6" id="KW-0067">ATP-binding</keyword>
<feature type="domain" description="B5" evidence="10">
    <location>
        <begin position="89"/>
        <end position="165"/>
    </location>
</feature>
<dbReference type="InterPro" id="IPR005147">
    <property type="entry name" value="tRNA_synthase_B5-dom"/>
</dbReference>
<dbReference type="EMBL" id="KE647331">
    <property type="protein sequence ID" value="EQB60116.1"/>
    <property type="molecule type" value="Genomic_DNA"/>
</dbReference>
<evidence type="ECO:0000256" key="8">
    <source>
        <dbReference type="ARBA" id="ARBA00022917"/>
    </source>
</evidence>
<dbReference type="InterPro" id="IPR020825">
    <property type="entry name" value="Phe-tRNA_synthase-like_B3/B4"/>
</dbReference>
<dbReference type="InterPro" id="IPR041616">
    <property type="entry name" value="PheRS_beta_core"/>
</dbReference>
<dbReference type="SUPFAM" id="SSF55681">
    <property type="entry name" value="Class II aaRS and biotin synthetases"/>
    <property type="match status" value="1"/>
</dbReference>
<keyword evidence="8" id="KW-0648">Protein biosynthesis</keyword>
<dbReference type="SMART" id="SM00874">
    <property type="entry name" value="B5"/>
    <property type="match status" value="1"/>
</dbReference>
<reference evidence="11 12" key="1">
    <citation type="journal article" date="2013" name="BMC Genomics">
        <title>Genome sequencing and comparative genomics of honey bee microsporidia, Nosema apis reveal novel insights into host-parasite interactions.</title>
        <authorList>
            <person name="Chen Yp."/>
            <person name="Pettis J.S."/>
            <person name="Zhao Y."/>
            <person name="Liu X."/>
            <person name="Tallon L.J."/>
            <person name="Sadzewicz L.D."/>
            <person name="Li R."/>
            <person name="Zheng H."/>
            <person name="Huang S."/>
            <person name="Zhang X."/>
            <person name="Hamilton M.C."/>
            <person name="Pernal S.F."/>
            <person name="Melathopoulos A.P."/>
            <person name="Yan X."/>
            <person name="Evans J.D."/>
        </authorList>
    </citation>
    <scope>NUCLEOTIDE SEQUENCE [LARGE SCALE GENOMIC DNA]</scope>
    <source>
        <strain evidence="11 12">BRL 01</strain>
    </source>
</reference>